<accession>M6CQF4</accession>
<name>M6CQF4_9LEPT</name>
<sequence length="42" mass="4799">MRGSPKLYATNSLEIRKIVLRNANQIRKVGSDFICPFVVEFS</sequence>
<proteinExistence type="predicted"/>
<gene>
    <name evidence="1" type="ORF">LEP1GSC194_0184</name>
</gene>
<dbReference type="PATRIC" id="fig|1218565.3.peg.2701"/>
<evidence type="ECO:0000313" key="1">
    <source>
        <dbReference type="EMBL" id="EMJ94177.1"/>
    </source>
</evidence>
<dbReference type="Proteomes" id="UP000011988">
    <property type="component" value="Unassembled WGS sequence"/>
</dbReference>
<protein>
    <submittedName>
        <fullName evidence="1">Uncharacterized protein</fullName>
    </submittedName>
</protein>
<organism evidence="1 2">
    <name type="scientific">Leptospira alstonii serovar Sichuan str. 79601</name>
    <dbReference type="NCBI Taxonomy" id="1218565"/>
    <lineage>
        <taxon>Bacteria</taxon>
        <taxon>Pseudomonadati</taxon>
        <taxon>Spirochaetota</taxon>
        <taxon>Spirochaetia</taxon>
        <taxon>Leptospirales</taxon>
        <taxon>Leptospiraceae</taxon>
        <taxon>Leptospira</taxon>
    </lineage>
</organism>
<reference evidence="1 2" key="1">
    <citation type="submission" date="2013-01" db="EMBL/GenBank/DDBJ databases">
        <authorList>
            <person name="Harkins D.M."/>
            <person name="Durkin A.S."/>
            <person name="Brinkac L.M."/>
            <person name="Haft D.H."/>
            <person name="Selengut J.D."/>
            <person name="Sanka R."/>
            <person name="DePew J."/>
            <person name="Purushe J."/>
            <person name="Galloway R.L."/>
            <person name="Vinetz J.M."/>
            <person name="Sutton G.G."/>
            <person name="Nierman W.C."/>
            <person name="Fouts D.E."/>
        </authorList>
    </citation>
    <scope>NUCLEOTIDE SEQUENCE [LARGE SCALE GENOMIC DNA]</scope>
    <source>
        <strain evidence="1 2">79601</strain>
    </source>
</reference>
<dbReference type="AlphaFoldDB" id="M6CQF4"/>
<evidence type="ECO:0000313" key="2">
    <source>
        <dbReference type="Proteomes" id="UP000011988"/>
    </source>
</evidence>
<dbReference type="EMBL" id="ANIK01000056">
    <property type="protein sequence ID" value="EMJ94177.1"/>
    <property type="molecule type" value="Genomic_DNA"/>
</dbReference>
<comment type="caution">
    <text evidence="1">The sequence shown here is derived from an EMBL/GenBank/DDBJ whole genome shotgun (WGS) entry which is preliminary data.</text>
</comment>